<dbReference type="AlphaFoldDB" id="A0A8D8VI79"/>
<reference evidence="1" key="1">
    <citation type="submission" date="2021-05" db="EMBL/GenBank/DDBJ databases">
        <authorList>
            <person name="Alioto T."/>
            <person name="Alioto T."/>
            <person name="Gomez Garrido J."/>
        </authorList>
    </citation>
    <scope>NUCLEOTIDE SEQUENCE</scope>
</reference>
<proteinExistence type="predicted"/>
<protein>
    <submittedName>
        <fullName evidence="1">Uncharacterized protein</fullName>
    </submittedName>
</protein>
<name>A0A8D8VI79_9HEMI</name>
<sequence>MCSKGRSSCFIKMVCTNVVPPLTRSQRNIIFTLSRLSVGTRRRRKANLIGCVSIRLGLNGGSRDCSGYHEAQTCVSLRIVSWGGHLVKTRRQRPQNQNRRRVNVCICTYRPSKCYVILVKLLNENGKFS</sequence>
<dbReference type="EMBL" id="HBUF01362845">
    <property type="protein sequence ID" value="CAG6721857.1"/>
    <property type="molecule type" value="Transcribed_RNA"/>
</dbReference>
<organism evidence="1">
    <name type="scientific">Cacopsylla melanoneura</name>
    <dbReference type="NCBI Taxonomy" id="428564"/>
    <lineage>
        <taxon>Eukaryota</taxon>
        <taxon>Metazoa</taxon>
        <taxon>Ecdysozoa</taxon>
        <taxon>Arthropoda</taxon>
        <taxon>Hexapoda</taxon>
        <taxon>Insecta</taxon>
        <taxon>Pterygota</taxon>
        <taxon>Neoptera</taxon>
        <taxon>Paraneoptera</taxon>
        <taxon>Hemiptera</taxon>
        <taxon>Sternorrhyncha</taxon>
        <taxon>Psylloidea</taxon>
        <taxon>Psyllidae</taxon>
        <taxon>Psyllinae</taxon>
        <taxon>Cacopsylla</taxon>
    </lineage>
</organism>
<accession>A0A8D8VI79</accession>
<evidence type="ECO:0000313" key="1">
    <source>
        <dbReference type="EMBL" id="CAG6721857.1"/>
    </source>
</evidence>